<keyword evidence="8" id="KW-0694">RNA-binding</keyword>
<evidence type="ECO:0000256" key="3">
    <source>
        <dbReference type="ARBA" id="ARBA00022552"/>
    </source>
</evidence>
<evidence type="ECO:0000256" key="1">
    <source>
        <dbReference type="ARBA" id="ARBA00004123"/>
    </source>
</evidence>
<evidence type="ECO:0000256" key="13">
    <source>
        <dbReference type="SAM" id="MobiDB-lite"/>
    </source>
</evidence>
<dbReference type="SUPFAM" id="SSF50249">
    <property type="entry name" value="Nucleic acid-binding proteins"/>
    <property type="match status" value="3"/>
</dbReference>
<keyword evidence="6" id="KW-0271">Exosome</keyword>
<comment type="caution">
    <text evidence="16">The sequence shown here is derived from an EMBL/GenBank/DDBJ whole genome shotgun (WGS) entry which is preliminary data.</text>
</comment>
<keyword evidence="7 16" id="KW-0269">Exonuclease</keyword>
<dbReference type="InterPro" id="IPR002716">
    <property type="entry name" value="PIN_dom"/>
</dbReference>
<feature type="domain" description="RNB" evidence="15">
    <location>
        <begin position="465"/>
        <end position="810"/>
    </location>
</feature>
<evidence type="ECO:0000256" key="7">
    <source>
        <dbReference type="ARBA" id="ARBA00022839"/>
    </source>
</evidence>
<dbReference type="GO" id="GO:0071031">
    <property type="term" value="P:nuclear mRNA surveillance of mRNA 3'-end processing"/>
    <property type="evidence" value="ECO:0007669"/>
    <property type="project" value="TreeGrafter"/>
</dbReference>
<dbReference type="GO" id="GO:0000177">
    <property type="term" value="C:cytoplasmic exosome (RNase complex)"/>
    <property type="evidence" value="ECO:0007669"/>
    <property type="project" value="TreeGrafter"/>
</dbReference>
<dbReference type="InterPro" id="IPR029060">
    <property type="entry name" value="PIN-like_dom_sf"/>
</dbReference>
<evidence type="ECO:0000256" key="2">
    <source>
        <dbReference type="ARBA" id="ARBA00005785"/>
    </source>
</evidence>
<comment type="subcellular location">
    <subcellularLocation>
        <location evidence="1">Nucleus</location>
    </subcellularLocation>
</comment>
<dbReference type="Gene3D" id="2.40.50.700">
    <property type="match status" value="1"/>
</dbReference>
<dbReference type="InterPro" id="IPR012340">
    <property type="entry name" value="NA-bd_OB-fold"/>
</dbReference>
<keyword evidence="9" id="KW-0539">Nucleus</keyword>
<dbReference type="PROSITE" id="PS01175">
    <property type="entry name" value="RIBONUCLEASE_II"/>
    <property type="match status" value="1"/>
</dbReference>
<dbReference type="PANTHER" id="PTHR23355:SF35">
    <property type="entry name" value="EXOSOME COMPLEX EXONUCLEASE RRP44"/>
    <property type="match status" value="1"/>
</dbReference>
<evidence type="ECO:0000256" key="4">
    <source>
        <dbReference type="ARBA" id="ARBA00022722"/>
    </source>
</evidence>
<dbReference type="GO" id="GO:0006364">
    <property type="term" value="P:rRNA processing"/>
    <property type="evidence" value="ECO:0007669"/>
    <property type="project" value="UniProtKB-KW"/>
</dbReference>
<dbReference type="InterPro" id="IPR022966">
    <property type="entry name" value="RNase_II/R_CS"/>
</dbReference>
<protein>
    <recommendedName>
        <fullName evidence="10">Protein DIS3 homolog</fullName>
    </recommendedName>
    <alternativeName>
        <fullName evidence="11">Ribosomal RNA-processing protein 44</fullName>
    </alternativeName>
</protein>
<keyword evidence="3" id="KW-0698">rRNA processing</keyword>
<comment type="similarity">
    <text evidence="2 12">Belongs to the RNR ribonuclease family.</text>
</comment>
<keyword evidence="4" id="KW-0540">Nuclease</keyword>
<dbReference type="AlphaFoldDB" id="A0A0V1BGP1"/>
<dbReference type="GO" id="GO:0000175">
    <property type="term" value="F:3'-5'-RNA exonuclease activity"/>
    <property type="evidence" value="ECO:0007669"/>
    <property type="project" value="UniProtKB-ARBA"/>
</dbReference>
<dbReference type="Gene3D" id="3.40.50.1010">
    <property type="entry name" value="5'-nuclease"/>
    <property type="match status" value="1"/>
</dbReference>
<keyword evidence="5" id="KW-0378">Hydrolase</keyword>
<dbReference type="InParanoid" id="A0A0V1BGP1"/>
<gene>
    <name evidence="16" type="primary">DIS3</name>
    <name evidence="16" type="ORF">T01_4256</name>
</gene>
<dbReference type="InterPro" id="IPR033771">
    <property type="entry name" value="Rrp44_CSD1"/>
</dbReference>
<evidence type="ECO:0000256" key="12">
    <source>
        <dbReference type="RuleBase" id="RU003901"/>
    </source>
</evidence>
<evidence type="ECO:0000256" key="6">
    <source>
        <dbReference type="ARBA" id="ARBA00022835"/>
    </source>
</evidence>
<feature type="compositionally biased region" description="Basic and acidic residues" evidence="13">
    <location>
        <begin position="986"/>
        <end position="995"/>
    </location>
</feature>
<keyword evidence="17" id="KW-1185">Reference proteome</keyword>
<dbReference type="GO" id="GO:0004519">
    <property type="term" value="F:endonuclease activity"/>
    <property type="evidence" value="ECO:0007669"/>
    <property type="project" value="TreeGrafter"/>
</dbReference>
<dbReference type="FunCoup" id="A0A0V1BGP1">
    <property type="interactions" value="1729"/>
</dbReference>
<dbReference type="InterPro" id="IPR041505">
    <property type="entry name" value="Dis3_CSD2"/>
</dbReference>
<evidence type="ECO:0000259" key="15">
    <source>
        <dbReference type="SMART" id="SM00955"/>
    </source>
</evidence>
<proteinExistence type="inferred from homology"/>
<dbReference type="CDD" id="cd09862">
    <property type="entry name" value="PIN_Rrp44-like"/>
    <property type="match status" value="1"/>
</dbReference>
<dbReference type="Pfam" id="PF00773">
    <property type="entry name" value="RNB"/>
    <property type="match status" value="1"/>
</dbReference>
<dbReference type="GO" id="GO:0003723">
    <property type="term" value="F:RNA binding"/>
    <property type="evidence" value="ECO:0007669"/>
    <property type="project" value="UniProtKB-KW"/>
</dbReference>
<dbReference type="Proteomes" id="UP000054776">
    <property type="component" value="Unassembled WGS sequence"/>
</dbReference>
<dbReference type="SMART" id="SM00955">
    <property type="entry name" value="RNB"/>
    <property type="match status" value="1"/>
</dbReference>
<dbReference type="OrthoDB" id="372421at2759"/>
<evidence type="ECO:0000256" key="9">
    <source>
        <dbReference type="ARBA" id="ARBA00023242"/>
    </source>
</evidence>
<dbReference type="FunFam" id="2.40.50.700:FF:000001">
    <property type="entry name" value="Exosome complex exonuclease exoribonuclease (Rrp44)"/>
    <property type="match status" value="1"/>
</dbReference>
<name>A0A0V1BGP1_TRISP</name>
<dbReference type="Gene3D" id="2.40.50.690">
    <property type="match status" value="1"/>
</dbReference>
<sequence length="1001" mass="114817">MPLVRERQFVLAKKQYLVKLRRDRYLRDDISCGIVDCKLCSDVWNLHLINLGKVPLSPSKVVDARHILFLDTNIIRHQVDVLTDERFGSIIICSTVLKELKQCFGHRIFRTFLNDEKKSIYIFKNEFFRGTCIVRNSEESIDERNDRAIRHAAMWYRDHLKQLDSDVTVVLLSDDEQMVQRAVDEGLLAFTLEFYVSGFDNSATLLDKFWRDESKKKFFSEGSALFDQHLTLHEMKLGLANGLYKLGTFQVSRENYLEAHVILEDEQERPIFIEGLLNFNRALQNDIVVVQMLPENEWSCPASVLRLREFESELLLVKTEAEDRGRGLSNARTRDNIEPTGKVVGIWRRACRPICGVLEPASSTISSQRLFTPSDRRLPRVLLDLSETAHLVDQRIVATIDCWPISSRYPIGHFVRELGKIGDRQTENAALLLEHDVPNRCFSKSVLDCLPETPWTITEKDLQEREDLRHLTICSVDPPGCTDIDDALHCVQLANGNFEVGVHIADVSHFVIPNSALDQEAANRGTTVYLVDQRIDMLPDLLSSKLCSLLAENDRFAFSVIWELDRNANVLKCRFCKSIIRSSMALTYADAQSRLDDPNMNDAVTVTLRYGFEMFEYRKKENLNNLSKLLKKRRLERGALTLASTEVRFDVDSETSDPIEVQAKQMFETNSMVEEFMLLANITVAEKIYTEFPQVALLRRHPPPPVSSYEPVVKAASRLGFELIVDRGGKALADSLNKAVLETNPYFNTMLRMLTTRCMTQAVYFCSGSVSKELYLHFGLASPIYTHFTSPIRRYADLVVHRLLSAALDQSRIVPSMLDRRRLELLCQNLNYRHRMAQYAGRASVSLNTHLFFKNRLEQLEAYVLFVRRNALQLLIPKYGLESSIFYDQAPCNTITYDDDECCLRAGEITIRNFDPLLVQVCVDESVPHRPKLQVKLVKPFISGFSVDPLPVQQIPKTVENHVEKSDERPQRTGKRTRSRADDEEYGKKQREDVSHALTND</sequence>
<feature type="domain" description="PIN" evidence="14">
    <location>
        <begin position="66"/>
        <end position="180"/>
    </location>
</feature>
<dbReference type="Pfam" id="PF17216">
    <property type="entry name" value="Rrp44_CSD1"/>
    <property type="match status" value="1"/>
</dbReference>
<evidence type="ECO:0000313" key="17">
    <source>
        <dbReference type="Proteomes" id="UP000054776"/>
    </source>
</evidence>
<accession>A0A0V1BGP1</accession>
<dbReference type="GO" id="GO:0016075">
    <property type="term" value="P:rRNA catabolic process"/>
    <property type="evidence" value="ECO:0007669"/>
    <property type="project" value="TreeGrafter"/>
</dbReference>
<reference evidence="16 17" key="1">
    <citation type="submission" date="2015-01" db="EMBL/GenBank/DDBJ databases">
        <title>Evolution of Trichinella species and genotypes.</title>
        <authorList>
            <person name="Korhonen P.K."/>
            <person name="Edoardo P."/>
            <person name="Giuseppe L.R."/>
            <person name="Gasser R.B."/>
        </authorList>
    </citation>
    <scope>NUCLEOTIDE SEQUENCE [LARGE SCALE GENOMIC DNA]</scope>
    <source>
        <strain evidence="16">ISS3</strain>
    </source>
</reference>
<feature type="compositionally biased region" description="Basic and acidic residues" evidence="13">
    <location>
        <begin position="959"/>
        <end position="971"/>
    </location>
</feature>
<dbReference type="GO" id="GO:0000176">
    <property type="term" value="C:nuclear exosome (RNase complex)"/>
    <property type="evidence" value="ECO:0007669"/>
    <property type="project" value="TreeGrafter"/>
</dbReference>
<dbReference type="Pfam" id="PF13638">
    <property type="entry name" value="PIN_4"/>
    <property type="match status" value="1"/>
</dbReference>
<dbReference type="Pfam" id="PF17849">
    <property type="entry name" value="OB_Dis3"/>
    <property type="match status" value="1"/>
</dbReference>
<dbReference type="PANTHER" id="PTHR23355">
    <property type="entry name" value="RIBONUCLEASE"/>
    <property type="match status" value="1"/>
</dbReference>
<evidence type="ECO:0000256" key="11">
    <source>
        <dbReference type="ARBA" id="ARBA00077930"/>
    </source>
</evidence>
<dbReference type="SMR" id="A0A0V1BGP1"/>
<evidence type="ECO:0000259" key="14">
    <source>
        <dbReference type="SMART" id="SM00670"/>
    </source>
</evidence>
<dbReference type="EMBL" id="JYDH01000044">
    <property type="protein sequence ID" value="KRY36293.1"/>
    <property type="molecule type" value="Genomic_DNA"/>
</dbReference>
<dbReference type="InterPro" id="IPR050180">
    <property type="entry name" value="RNR_Ribonuclease"/>
</dbReference>
<evidence type="ECO:0000313" key="16">
    <source>
        <dbReference type="EMBL" id="KRY36293.1"/>
    </source>
</evidence>
<dbReference type="STRING" id="6334.A0A0V1BGP1"/>
<feature type="region of interest" description="Disordered" evidence="13">
    <location>
        <begin position="959"/>
        <end position="1001"/>
    </location>
</feature>
<dbReference type="SUPFAM" id="SSF88723">
    <property type="entry name" value="PIN domain-like"/>
    <property type="match status" value="1"/>
</dbReference>
<organism evidence="16 17">
    <name type="scientific">Trichinella spiralis</name>
    <name type="common">Trichina worm</name>
    <dbReference type="NCBI Taxonomy" id="6334"/>
    <lineage>
        <taxon>Eukaryota</taxon>
        <taxon>Metazoa</taxon>
        <taxon>Ecdysozoa</taxon>
        <taxon>Nematoda</taxon>
        <taxon>Enoplea</taxon>
        <taxon>Dorylaimia</taxon>
        <taxon>Trichinellida</taxon>
        <taxon>Trichinellidae</taxon>
        <taxon>Trichinella</taxon>
    </lineage>
</organism>
<evidence type="ECO:0000256" key="8">
    <source>
        <dbReference type="ARBA" id="ARBA00022884"/>
    </source>
</evidence>
<dbReference type="SMART" id="SM00670">
    <property type="entry name" value="PINc"/>
    <property type="match status" value="1"/>
</dbReference>
<dbReference type="InterPro" id="IPR001900">
    <property type="entry name" value="RNase_II/R"/>
</dbReference>
<evidence type="ECO:0000256" key="10">
    <source>
        <dbReference type="ARBA" id="ARBA00077221"/>
    </source>
</evidence>
<dbReference type="Gene3D" id="2.40.50.140">
    <property type="entry name" value="Nucleic acid-binding proteins"/>
    <property type="match status" value="1"/>
</dbReference>
<evidence type="ECO:0000256" key="5">
    <source>
        <dbReference type="ARBA" id="ARBA00022801"/>
    </source>
</evidence>